<protein>
    <submittedName>
        <fullName evidence="4">Hpt domain-containing protein</fullName>
    </submittedName>
</protein>
<name>A0A562PJ41_9BURK</name>
<dbReference type="Proteomes" id="UP000437862">
    <property type="component" value="Chromosome"/>
</dbReference>
<dbReference type="Pfam" id="PF01627">
    <property type="entry name" value="Hpt"/>
    <property type="match status" value="1"/>
</dbReference>
<evidence type="ECO:0000259" key="2">
    <source>
        <dbReference type="SMART" id="SM00073"/>
    </source>
</evidence>
<dbReference type="EMBL" id="CP046904">
    <property type="protein sequence ID" value="QGZ37612.1"/>
    <property type="molecule type" value="Genomic_DNA"/>
</dbReference>
<dbReference type="GO" id="GO:0000160">
    <property type="term" value="P:phosphorelay signal transduction system"/>
    <property type="evidence" value="ECO:0007669"/>
    <property type="project" value="UniProtKB-KW"/>
</dbReference>
<dbReference type="Gene3D" id="1.20.120.160">
    <property type="entry name" value="HPT domain"/>
    <property type="match status" value="1"/>
</dbReference>
<evidence type="ECO:0000256" key="1">
    <source>
        <dbReference type="ARBA" id="ARBA00023012"/>
    </source>
</evidence>
<accession>A0A562PJ41</accession>
<dbReference type="GO" id="GO:0004672">
    <property type="term" value="F:protein kinase activity"/>
    <property type="evidence" value="ECO:0007669"/>
    <property type="project" value="UniProtKB-ARBA"/>
</dbReference>
<reference evidence="3 6" key="3">
    <citation type="submission" date="2019-12" db="EMBL/GenBank/DDBJ databases">
        <title>Draft Genome Sequences of Six Type Strains of the Genus Massilia.</title>
        <authorList>
            <person name="Miess H."/>
            <person name="Frediansyah A."/>
            <person name="Goeker M."/>
            <person name="Gross H."/>
        </authorList>
    </citation>
    <scope>NUCLEOTIDE SEQUENCE [LARGE SCALE GENOMIC DNA]</scope>
    <source>
        <strain evidence="3 6">DSM 26639</strain>
    </source>
</reference>
<dbReference type="Proteomes" id="UP000315112">
    <property type="component" value="Unassembled WGS sequence"/>
</dbReference>
<keyword evidence="6" id="KW-1185">Reference proteome</keyword>
<sequence>MATPADPAFRDHLRALGDKFAASVPERMRAIADAVAAAGSAPDTAQLERVHHALHTVAGSAGSFGFTALGDEARRLEQAVRAILAGGEGWPALIPQIRAYLAWATKNPRDSKFVAHD</sequence>
<reference evidence="4 5" key="1">
    <citation type="journal article" date="2015" name="Stand. Genomic Sci.">
        <title>Genomic Encyclopedia of Bacterial and Archaeal Type Strains, Phase III: the genomes of soil and plant-associated and newly described type strains.</title>
        <authorList>
            <person name="Whitman W.B."/>
            <person name="Woyke T."/>
            <person name="Klenk H.P."/>
            <person name="Zhou Y."/>
            <person name="Lilburn T.G."/>
            <person name="Beck B.J."/>
            <person name="De Vos P."/>
            <person name="Vandamme P."/>
            <person name="Eisen J.A."/>
            <person name="Garrity G."/>
            <person name="Hugenholtz P."/>
            <person name="Kyrpides N.C."/>
        </authorList>
    </citation>
    <scope>NUCLEOTIDE SEQUENCE [LARGE SCALE GENOMIC DNA]</scope>
    <source>
        <strain evidence="4 5">CGMCC 1.10685</strain>
    </source>
</reference>
<dbReference type="InterPro" id="IPR036641">
    <property type="entry name" value="HPT_dom_sf"/>
</dbReference>
<dbReference type="OrthoDB" id="8706006at2"/>
<dbReference type="RefSeq" id="WP_145879494.1">
    <property type="nucleotide sequence ID" value="NZ_CP046904.1"/>
</dbReference>
<dbReference type="CDD" id="cd00088">
    <property type="entry name" value="HPT"/>
    <property type="match status" value="1"/>
</dbReference>
<reference evidence="4" key="2">
    <citation type="submission" date="2019-07" db="EMBL/GenBank/DDBJ databases">
        <authorList>
            <person name="Whitman W."/>
            <person name="Huntemann M."/>
            <person name="Clum A."/>
            <person name="Pillay M."/>
            <person name="Palaniappan K."/>
            <person name="Varghese N."/>
            <person name="Mikhailova N."/>
            <person name="Stamatis D."/>
            <person name="Reddy T."/>
            <person name="Daum C."/>
            <person name="Shapiro N."/>
            <person name="Ivanova N."/>
            <person name="Kyrpides N."/>
            <person name="Woyke T."/>
        </authorList>
    </citation>
    <scope>NUCLEOTIDE SEQUENCE</scope>
    <source>
        <strain evidence="4">CGMCC 1.10685</strain>
    </source>
</reference>
<evidence type="ECO:0000313" key="4">
    <source>
        <dbReference type="EMBL" id="TWI44026.1"/>
    </source>
</evidence>
<organism evidence="4 5">
    <name type="scientific">Pseudoduganella flava</name>
    <dbReference type="NCBI Taxonomy" id="871742"/>
    <lineage>
        <taxon>Bacteria</taxon>
        <taxon>Pseudomonadati</taxon>
        <taxon>Pseudomonadota</taxon>
        <taxon>Betaproteobacteria</taxon>
        <taxon>Burkholderiales</taxon>
        <taxon>Oxalobacteraceae</taxon>
        <taxon>Telluria group</taxon>
        <taxon>Pseudoduganella</taxon>
    </lineage>
</organism>
<dbReference type="AlphaFoldDB" id="A0A562PJ41"/>
<feature type="domain" description="HPt" evidence="2">
    <location>
        <begin position="13"/>
        <end position="112"/>
    </location>
</feature>
<gene>
    <name evidence="3" type="ORF">GO485_00125</name>
    <name evidence="4" type="ORF">IP92_04545</name>
</gene>
<proteinExistence type="predicted"/>
<evidence type="ECO:0000313" key="3">
    <source>
        <dbReference type="EMBL" id="QGZ37612.1"/>
    </source>
</evidence>
<dbReference type="SMART" id="SM00073">
    <property type="entry name" value="HPT"/>
    <property type="match status" value="1"/>
</dbReference>
<dbReference type="InterPro" id="IPR008207">
    <property type="entry name" value="Sig_transdc_His_kin_Hpt_dom"/>
</dbReference>
<evidence type="ECO:0000313" key="6">
    <source>
        <dbReference type="Proteomes" id="UP000437862"/>
    </source>
</evidence>
<dbReference type="EMBL" id="VLKW01000010">
    <property type="protein sequence ID" value="TWI44026.1"/>
    <property type="molecule type" value="Genomic_DNA"/>
</dbReference>
<evidence type="ECO:0000313" key="5">
    <source>
        <dbReference type="Proteomes" id="UP000315112"/>
    </source>
</evidence>
<dbReference type="SUPFAM" id="SSF47226">
    <property type="entry name" value="Histidine-containing phosphotransfer domain, HPT domain"/>
    <property type="match status" value="1"/>
</dbReference>
<keyword evidence="1" id="KW-0902">Two-component regulatory system</keyword>